<organism evidence="2 3">
    <name type="scientific">Sulfurihydrogenibium yellowstonense SS-5</name>
    <dbReference type="NCBI Taxonomy" id="432331"/>
    <lineage>
        <taxon>Bacteria</taxon>
        <taxon>Pseudomonadati</taxon>
        <taxon>Aquificota</taxon>
        <taxon>Aquificia</taxon>
        <taxon>Aquificales</taxon>
        <taxon>Hydrogenothermaceae</taxon>
        <taxon>Sulfurihydrogenibium</taxon>
    </lineage>
</organism>
<accession>C4FHM8</accession>
<dbReference type="RefSeq" id="WP_007545420.1">
    <property type="nucleotide sequence ID" value="NZ_ABZS01000003.1"/>
</dbReference>
<dbReference type="EMBL" id="ABZS01000003">
    <property type="protein sequence ID" value="EEP61421.1"/>
    <property type="molecule type" value="Genomic_DNA"/>
</dbReference>
<gene>
    <name evidence="2" type="ORF">SULYE_0056</name>
</gene>
<reference evidence="2 3" key="1">
    <citation type="submission" date="2009-04" db="EMBL/GenBank/DDBJ databases">
        <authorList>
            <person name="Reysenbach A.-L."/>
            <person name="Heidelberg J.F."/>
            <person name="Nelson W.C."/>
        </authorList>
    </citation>
    <scope>NUCLEOTIDE SEQUENCE [LARGE SCALE GENOMIC DNA]</scope>
    <source>
        <strain evidence="2 3">SS-5</strain>
    </source>
</reference>
<dbReference type="AlphaFoldDB" id="C4FHM8"/>
<name>C4FHM8_9AQUI</name>
<dbReference type="Gene3D" id="2.60.40.10">
    <property type="entry name" value="Immunoglobulins"/>
    <property type="match status" value="1"/>
</dbReference>
<dbReference type="InterPro" id="IPR013783">
    <property type="entry name" value="Ig-like_fold"/>
</dbReference>
<keyword evidence="3" id="KW-1185">Reference proteome</keyword>
<dbReference type="Proteomes" id="UP000005540">
    <property type="component" value="Unassembled WGS sequence"/>
</dbReference>
<protein>
    <submittedName>
        <fullName evidence="2">Uncharacterized protein</fullName>
    </submittedName>
</protein>
<comment type="caution">
    <text evidence="2">The sequence shown here is derived from an EMBL/GenBank/DDBJ whole genome shotgun (WGS) entry which is preliminary data.</text>
</comment>
<sequence length="471" mass="53213">MNLKSIKALFLFILFVINFSFAQVSIKPGEISYIEVQYNNTLVAGETYNITLKFTDAFGNPSNNFGLASKIKAVSNGLEISKSEIYPGDIKNGETIITVKGKKAGFYSLTFFLDEKPLILKVLPLEALTSSMNFRVINNKAEIAVIESKDSYLPGYPYEIRISFFDREGNPVLEKSHINQTFLINANGSTKEVNVNDFNGNVYKFDILPFTVEDFNIVVQDKSNKNILASKTIKPEIQTIGKIEVIAPSETEAGKPFTLEIKVYDTQGRLIKVYDKIGKDIKLKVNGSGRIIPDIIPKEAFVEGVAQIQAIYTKSETINIEPVILGLNTSIDVEKKTQKEEKKIVEQPKKEQELPTEKKSEQIPEKKEKKTTAIKLKFPLELGIISKVNLISSKESNFIYKIYFSKRNLEYEVRNYEKDIFIGKENIGKLNFVEDKDHNIVLNISLKDDYTAEASLLKDSKNTIEVKVVEK</sequence>
<feature type="region of interest" description="Disordered" evidence="1">
    <location>
        <begin position="339"/>
        <end position="366"/>
    </location>
</feature>
<dbReference type="OrthoDB" id="9810437at2"/>
<evidence type="ECO:0000313" key="2">
    <source>
        <dbReference type="EMBL" id="EEP61421.1"/>
    </source>
</evidence>
<evidence type="ECO:0000313" key="3">
    <source>
        <dbReference type="Proteomes" id="UP000005540"/>
    </source>
</evidence>
<proteinExistence type="predicted"/>
<evidence type="ECO:0000256" key="1">
    <source>
        <dbReference type="SAM" id="MobiDB-lite"/>
    </source>
</evidence>